<gene>
    <name evidence="2" type="ORF">KL86DYS1_31638</name>
</gene>
<proteinExistence type="predicted"/>
<accession>A0A212K6K3</accession>
<evidence type="ECO:0000313" key="2">
    <source>
        <dbReference type="EMBL" id="SBW07330.1"/>
    </source>
</evidence>
<dbReference type="RefSeq" id="WP_296944667.1">
    <property type="nucleotide sequence ID" value="NZ_LT599032.1"/>
</dbReference>
<feature type="chain" id="PRO_5013098041" evidence="1">
    <location>
        <begin position="22"/>
        <end position="206"/>
    </location>
</feature>
<name>A0A212K6K3_9BACT</name>
<dbReference type="EMBL" id="FLUM01000003">
    <property type="protein sequence ID" value="SBW07330.1"/>
    <property type="molecule type" value="Genomic_DNA"/>
</dbReference>
<feature type="signal peptide" evidence="1">
    <location>
        <begin position="1"/>
        <end position="21"/>
    </location>
</feature>
<evidence type="ECO:0000256" key="1">
    <source>
        <dbReference type="SAM" id="SignalP"/>
    </source>
</evidence>
<keyword evidence="1" id="KW-0732">Signal</keyword>
<sequence length="206" mass="24018">MKQAKLLSLFLFVFMSLTIIASCSDSDDKREIREFQLTVASVKPLMFISDHYSPYFVKYEGENEWKTFPYITNFTLTEGYEYVIKVRSERVVFEDMEGGSPYEITLLEEISKTQKVSENIPPQRGYFVIGSKKTGDENNPYYTRELGKGYWVKFPGILEGFDYEEGYEYIVELDCQFNGSTDINKYLFSFVKIQHKDKTDSVNLPS</sequence>
<protein>
    <submittedName>
        <fullName evidence="2">Uncharacterized protein</fullName>
    </submittedName>
</protein>
<organism evidence="2">
    <name type="scientific">uncultured Dysgonomonas sp</name>
    <dbReference type="NCBI Taxonomy" id="206096"/>
    <lineage>
        <taxon>Bacteria</taxon>
        <taxon>Pseudomonadati</taxon>
        <taxon>Bacteroidota</taxon>
        <taxon>Bacteroidia</taxon>
        <taxon>Bacteroidales</taxon>
        <taxon>Dysgonomonadaceae</taxon>
        <taxon>Dysgonomonas</taxon>
        <taxon>environmental samples</taxon>
    </lineage>
</organism>
<dbReference type="PROSITE" id="PS51257">
    <property type="entry name" value="PROKAR_LIPOPROTEIN"/>
    <property type="match status" value="1"/>
</dbReference>
<reference evidence="2" key="1">
    <citation type="submission" date="2016-04" db="EMBL/GenBank/DDBJ databases">
        <authorList>
            <person name="Evans L.H."/>
            <person name="Alamgir A."/>
            <person name="Owens N."/>
            <person name="Weber N.D."/>
            <person name="Virtaneva K."/>
            <person name="Barbian K."/>
            <person name="Babar A."/>
            <person name="Rosenke K."/>
        </authorList>
    </citation>
    <scope>NUCLEOTIDE SEQUENCE</scope>
    <source>
        <strain evidence="2">86-1</strain>
    </source>
</reference>
<dbReference type="AlphaFoldDB" id="A0A212K6K3"/>